<keyword evidence="3" id="KW-1185">Reference proteome</keyword>
<feature type="region of interest" description="Disordered" evidence="1">
    <location>
        <begin position="1"/>
        <end position="20"/>
    </location>
</feature>
<evidence type="ECO:0000313" key="2">
    <source>
        <dbReference type="EMBL" id="KAJ8026072.1"/>
    </source>
</evidence>
<accession>A0A9Q1BI72</accession>
<name>A0A9Q1BI72_HOLLE</name>
<gene>
    <name evidence="2" type="ORF">HOLleu_33807</name>
</gene>
<comment type="caution">
    <text evidence="2">The sequence shown here is derived from an EMBL/GenBank/DDBJ whole genome shotgun (WGS) entry which is preliminary data.</text>
</comment>
<dbReference type="Proteomes" id="UP001152320">
    <property type="component" value="Chromosome 17"/>
</dbReference>
<organism evidence="2 3">
    <name type="scientific">Holothuria leucospilota</name>
    <name type="common">Black long sea cucumber</name>
    <name type="synonym">Mertensiothuria leucospilota</name>
    <dbReference type="NCBI Taxonomy" id="206669"/>
    <lineage>
        <taxon>Eukaryota</taxon>
        <taxon>Metazoa</taxon>
        <taxon>Echinodermata</taxon>
        <taxon>Eleutherozoa</taxon>
        <taxon>Echinozoa</taxon>
        <taxon>Holothuroidea</taxon>
        <taxon>Aspidochirotacea</taxon>
        <taxon>Aspidochirotida</taxon>
        <taxon>Holothuriidae</taxon>
        <taxon>Holothuria</taxon>
    </lineage>
</organism>
<reference evidence="2" key="1">
    <citation type="submission" date="2021-10" db="EMBL/GenBank/DDBJ databases">
        <title>Tropical sea cucumber genome reveals ecological adaptation and Cuvierian tubules defense mechanism.</title>
        <authorList>
            <person name="Chen T."/>
        </authorList>
    </citation>
    <scope>NUCLEOTIDE SEQUENCE</scope>
    <source>
        <strain evidence="2">Nanhai2018</strain>
        <tissue evidence="2">Muscle</tissue>
    </source>
</reference>
<protein>
    <submittedName>
        <fullName evidence="2">Uncharacterized protein</fullName>
    </submittedName>
</protein>
<evidence type="ECO:0000313" key="3">
    <source>
        <dbReference type="Proteomes" id="UP001152320"/>
    </source>
</evidence>
<evidence type="ECO:0000256" key="1">
    <source>
        <dbReference type="SAM" id="MobiDB-lite"/>
    </source>
</evidence>
<dbReference type="EMBL" id="JAIZAY010000017">
    <property type="protein sequence ID" value="KAJ8026072.1"/>
    <property type="molecule type" value="Genomic_DNA"/>
</dbReference>
<dbReference type="AlphaFoldDB" id="A0A9Q1BI72"/>
<proteinExistence type="predicted"/>
<sequence>MWTERNPISDENSESKRPIDEFQPIRGSVKLGILLQYGDLHVVDAERQEWPEFCSMHIVPWTKSELKTFTEDTWNIFTRCAIKWLKYKSKERGAGNETLKKHERRS</sequence>